<comment type="subunit">
    <text evidence="3">May form heteromers.</text>
</comment>
<evidence type="ECO:0000256" key="5">
    <source>
        <dbReference type="ARBA" id="ARBA00022692"/>
    </source>
</evidence>
<evidence type="ECO:0000256" key="9">
    <source>
        <dbReference type="ARBA" id="ARBA00023136"/>
    </source>
</evidence>
<dbReference type="PRINTS" id="PR00248">
    <property type="entry name" value="GPCRMGR"/>
</dbReference>
<dbReference type="InterPro" id="IPR044440">
    <property type="entry name" value="GABAb_receptor_plant_PBP1"/>
</dbReference>
<dbReference type="GO" id="GO:0034220">
    <property type="term" value="P:monoatomic ion transmembrane transport"/>
    <property type="evidence" value="ECO:0007669"/>
    <property type="project" value="UniProtKB-KW"/>
</dbReference>
<feature type="disulfide bond" evidence="15">
    <location>
        <begin position="750"/>
        <end position="806"/>
    </location>
</feature>
<evidence type="ECO:0000259" key="18">
    <source>
        <dbReference type="SMART" id="SM00079"/>
    </source>
</evidence>
<dbReference type="AlphaFoldDB" id="A0ABC8LS06"/>
<evidence type="ECO:0000256" key="2">
    <source>
        <dbReference type="ARBA" id="ARBA00008685"/>
    </source>
</evidence>
<dbReference type="EMBL" id="CAKOAT010707375">
    <property type="protein sequence ID" value="CAH8386255.1"/>
    <property type="molecule type" value="Genomic_DNA"/>
</dbReference>
<dbReference type="InterPro" id="IPR015683">
    <property type="entry name" value="Ionotropic_Glu_rcpt"/>
</dbReference>
<evidence type="ECO:0000256" key="10">
    <source>
        <dbReference type="ARBA" id="ARBA00023170"/>
    </source>
</evidence>
<dbReference type="FunFam" id="1.10.287.70:FF:000037">
    <property type="entry name" value="Glutamate receptor"/>
    <property type="match status" value="1"/>
</dbReference>
<dbReference type="Proteomes" id="UP001642260">
    <property type="component" value="Unassembled WGS sequence"/>
</dbReference>
<keyword evidence="10" id="KW-0675">Receptor</keyword>
<feature type="transmembrane region" description="Helical" evidence="17">
    <location>
        <begin position="581"/>
        <end position="603"/>
    </location>
</feature>
<evidence type="ECO:0000256" key="17">
    <source>
        <dbReference type="SAM" id="Phobius"/>
    </source>
</evidence>
<keyword evidence="5 17" id="KW-0812">Transmembrane</keyword>
<comment type="caution">
    <text evidence="19">The sequence shown here is derived from an EMBL/GenBank/DDBJ whole genome shotgun (WGS) entry which is preliminary data.</text>
</comment>
<dbReference type="Gene3D" id="3.40.50.2300">
    <property type="match status" value="2"/>
</dbReference>
<dbReference type="InterPro" id="IPR028082">
    <property type="entry name" value="Peripla_BP_I"/>
</dbReference>
<evidence type="ECO:0000256" key="14">
    <source>
        <dbReference type="ARBA" id="ARBA00049638"/>
    </source>
</evidence>
<feature type="region of interest" description="Disordered" evidence="16">
    <location>
        <begin position="890"/>
        <end position="1003"/>
    </location>
</feature>
<comment type="similarity">
    <text evidence="2">Belongs to the glutamate-gated ion channel (TC 1.A.10.1) family.</text>
</comment>
<evidence type="ECO:0000256" key="12">
    <source>
        <dbReference type="ARBA" id="ARBA00023286"/>
    </source>
</evidence>
<sequence>MSFSDYIVSRSLYIWLFFFLNFLVLLGKSQKADIQVKVGVVLDTNSPLAGLSLRAINMSLSEFYNTHNGFKTRIVLNIRGSKGTVVGAAASALYLINKRKVVAIIGPGTSMQAPFLINLGNQSQVPIVSFSATSPLLDSLRSPYFIRATHDDSAQVHAISAIVESFRWREVVTIYVDNEFGEGILPYLVDAFQEINVRIRHRSAISSHFTDDQIKKELYRLMTMPTRVFIVHMLPDPGSRLFKIAREIGMLNKGYAWIVTNGIVDLMSSMEGSGLEDMHGVLGVKTYFSRSKELAYLEARWRKRFEGEELHNFGYWAYDTATALAISVEEISNVNMSFNTTKNISRGDIGTDLDDLGLALSGPKLLQALSKVSFKGVSGRFQLKNGKVEATTFKIVNMEESGERTVGFWKSKVGLVKRLGENSSSRLRPIIWPGDTTLVPKGWEIPINGKKLRIAVPKKDGFTNFVKVVKDANTNALTVTGFCIDVFDAVMRQMPYAVAYEYVSFETPDGKPDGDYTKMVHKVFLGEFDGAVGDTTILANRSHYVDFALPYSETGVVFVVPVEDKREKGEWVFLKPLTKELWFIIAAAFIYIGIMVWIFEYIADKNFRTQKKIEKFSNVFYFSFSTLFFAHKKPSTSIYTRALIVIWCFVVLILTQSYTATLTSMLTVQELRPTVRHMDDLKKSQVNIGYQRGSFTFEKLKQEGFKESRLKIYNSPEEMRELFLKKSSNGGIDAAFDEVPYVRLFMAKYCKKYTMIEPTFKADGFGFAFPLGSPLVPDISRQILNLTEGENMRAIESKWFVEEKYCQDRNTTDTPIQLNRDSFQALFMIVFGISLLLLFIMLSCRRYREGRGNMNGAPHDNPGDGPDDHMLLFLLMLAFRRYQQRRGNIIVAQPNPPDDGPDGQDNARDTQNRDFNEGGEEASEEGNDETDDIEHHILEVREGGSVRDGDHETNDIGKVSEVPMVQLQRQKSQSGLVHRRSKKLSSKTMPLRKGLPPLRMHLA</sequence>
<keyword evidence="6" id="KW-0732">Signal</keyword>
<feature type="compositionally biased region" description="Acidic residues" evidence="16">
    <location>
        <begin position="917"/>
        <end position="932"/>
    </location>
</feature>
<keyword evidence="8" id="KW-0406">Ion transport</keyword>
<keyword evidence="20" id="KW-1185">Reference proteome</keyword>
<keyword evidence="7 17" id="KW-1133">Transmembrane helix</keyword>
<dbReference type="SMART" id="SM00079">
    <property type="entry name" value="PBPe"/>
    <property type="match status" value="1"/>
</dbReference>
<dbReference type="Pfam" id="PF10613">
    <property type="entry name" value="Lig_chan-Glu_bd"/>
    <property type="match status" value="1"/>
</dbReference>
<evidence type="ECO:0000256" key="1">
    <source>
        <dbReference type="ARBA" id="ARBA00004141"/>
    </source>
</evidence>
<feature type="transmembrane region" description="Helical" evidence="17">
    <location>
        <begin position="6"/>
        <end position="27"/>
    </location>
</feature>
<dbReference type="FunFam" id="3.40.50.2300:FF:000310">
    <property type="entry name" value="Glutamate receptor"/>
    <property type="match status" value="1"/>
</dbReference>
<evidence type="ECO:0000256" key="13">
    <source>
        <dbReference type="ARBA" id="ARBA00023303"/>
    </source>
</evidence>
<dbReference type="Gene3D" id="1.10.287.70">
    <property type="match status" value="1"/>
</dbReference>
<evidence type="ECO:0000256" key="6">
    <source>
        <dbReference type="ARBA" id="ARBA00022729"/>
    </source>
</evidence>
<gene>
    <name evidence="19" type="ORF">ERUC_LOCUS38738</name>
</gene>
<reference evidence="19 20" key="1">
    <citation type="submission" date="2022-03" db="EMBL/GenBank/DDBJ databases">
        <authorList>
            <person name="Macdonald S."/>
            <person name="Ahmed S."/>
            <person name="Newling K."/>
        </authorList>
    </citation>
    <scope>NUCLEOTIDE SEQUENCE [LARGE SCALE GENOMIC DNA]</scope>
</reference>
<evidence type="ECO:0000256" key="7">
    <source>
        <dbReference type="ARBA" id="ARBA00022989"/>
    </source>
</evidence>
<dbReference type="Gene3D" id="3.40.190.10">
    <property type="entry name" value="Periplasmic binding protein-like II"/>
    <property type="match status" value="2"/>
</dbReference>
<feature type="transmembrane region" description="Helical" evidence="17">
    <location>
        <begin position="638"/>
        <end position="658"/>
    </location>
</feature>
<proteinExistence type="inferred from homology"/>
<dbReference type="CDD" id="cd13686">
    <property type="entry name" value="GluR_Plant"/>
    <property type="match status" value="1"/>
</dbReference>
<dbReference type="InterPro" id="IPR001320">
    <property type="entry name" value="Iontro_rcpt_C"/>
</dbReference>
<dbReference type="CDD" id="cd19990">
    <property type="entry name" value="PBP1_GABAb_receptor_plant"/>
    <property type="match status" value="1"/>
</dbReference>
<dbReference type="InterPro" id="IPR019594">
    <property type="entry name" value="Glu/Gly-bd"/>
</dbReference>
<dbReference type="InterPro" id="IPR000337">
    <property type="entry name" value="GPCR_3"/>
</dbReference>
<evidence type="ECO:0000313" key="20">
    <source>
        <dbReference type="Proteomes" id="UP001642260"/>
    </source>
</evidence>
<dbReference type="SUPFAM" id="SSF53850">
    <property type="entry name" value="Periplasmic binding protein-like II"/>
    <property type="match status" value="1"/>
</dbReference>
<comment type="subcellular location">
    <subcellularLocation>
        <location evidence="1">Membrane</location>
        <topology evidence="1">Multi-pass membrane protein</topology>
    </subcellularLocation>
</comment>
<evidence type="ECO:0000256" key="16">
    <source>
        <dbReference type="SAM" id="MobiDB-lite"/>
    </source>
</evidence>
<dbReference type="FunFam" id="3.40.190.10:FF:000103">
    <property type="entry name" value="Glutamate receptor"/>
    <property type="match status" value="1"/>
</dbReference>
<dbReference type="Pfam" id="PF00060">
    <property type="entry name" value="Lig_chan"/>
    <property type="match status" value="1"/>
</dbReference>
<evidence type="ECO:0000256" key="15">
    <source>
        <dbReference type="PIRSR" id="PIRSR037090-50"/>
    </source>
</evidence>
<dbReference type="GO" id="GO:0016020">
    <property type="term" value="C:membrane"/>
    <property type="evidence" value="ECO:0007669"/>
    <property type="project" value="UniProtKB-SubCell"/>
</dbReference>
<evidence type="ECO:0000256" key="3">
    <source>
        <dbReference type="ARBA" id="ARBA00011095"/>
    </source>
</evidence>
<dbReference type="PIRSF" id="PIRSF037090">
    <property type="entry name" value="Iontro_Glu-like_rcpt_pln"/>
    <property type="match status" value="1"/>
</dbReference>
<dbReference type="PANTHER" id="PTHR34836">
    <property type="entry name" value="OS06G0188250 PROTEIN"/>
    <property type="match status" value="1"/>
</dbReference>
<keyword evidence="12" id="KW-1071">Ligand-gated ion channel</keyword>
<dbReference type="PANTHER" id="PTHR34836:SF1">
    <property type="entry name" value="OS09G0428600 PROTEIN"/>
    <property type="match status" value="1"/>
</dbReference>
<dbReference type="FunFam" id="3.40.50.2300:FF:000081">
    <property type="entry name" value="Glutamate receptor"/>
    <property type="match status" value="1"/>
</dbReference>
<evidence type="ECO:0000256" key="8">
    <source>
        <dbReference type="ARBA" id="ARBA00023065"/>
    </source>
</evidence>
<evidence type="ECO:0000313" key="19">
    <source>
        <dbReference type="EMBL" id="CAH8386255.1"/>
    </source>
</evidence>
<comment type="function">
    <text evidence="14">Glutamate-gated receptor that probably acts as a non-selective cation channel. May be involved in light-signal transduction and calcium homeostasis via the regulation of calcium influx into cells.</text>
</comment>
<accession>A0ABC8LS06</accession>
<feature type="compositionally biased region" description="Basic and acidic residues" evidence="16">
    <location>
        <begin position="933"/>
        <end position="955"/>
    </location>
</feature>
<keyword evidence="15" id="KW-1015">Disulfide bond</keyword>
<name>A0ABC8LS06_ERUVS</name>
<organism evidence="19 20">
    <name type="scientific">Eruca vesicaria subsp. sativa</name>
    <name type="common">Garden rocket</name>
    <name type="synonym">Eruca sativa</name>
    <dbReference type="NCBI Taxonomy" id="29727"/>
    <lineage>
        <taxon>Eukaryota</taxon>
        <taxon>Viridiplantae</taxon>
        <taxon>Streptophyta</taxon>
        <taxon>Embryophyta</taxon>
        <taxon>Tracheophyta</taxon>
        <taxon>Spermatophyta</taxon>
        <taxon>Magnoliopsida</taxon>
        <taxon>eudicotyledons</taxon>
        <taxon>Gunneridae</taxon>
        <taxon>Pentapetalae</taxon>
        <taxon>rosids</taxon>
        <taxon>malvids</taxon>
        <taxon>Brassicales</taxon>
        <taxon>Brassicaceae</taxon>
        <taxon>Brassiceae</taxon>
        <taxon>Eruca</taxon>
    </lineage>
</organism>
<keyword evidence="13" id="KW-0407">Ion channel</keyword>
<dbReference type="SUPFAM" id="SSF53822">
    <property type="entry name" value="Periplasmic binding protein-like I"/>
    <property type="match status" value="1"/>
</dbReference>
<evidence type="ECO:0000256" key="11">
    <source>
        <dbReference type="ARBA" id="ARBA00023180"/>
    </source>
</evidence>
<keyword evidence="9 17" id="KW-0472">Membrane</keyword>
<keyword evidence="4" id="KW-0813">Transport</keyword>
<feature type="transmembrane region" description="Helical" evidence="17">
    <location>
        <begin position="825"/>
        <end position="844"/>
    </location>
</feature>
<keyword evidence="11" id="KW-0325">Glycoprotein</keyword>
<dbReference type="InterPro" id="IPR001828">
    <property type="entry name" value="ANF_lig-bd_rcpt"/>
</dbReference>
<feature type="compositionally biased region" description="Basic and acidic residues" evidence="16">
    <location>
        <begin position="905"/>
        <end position="916"/>
    </location>
</feature>
<dbReference type="Pfam" id="PF01094">
    <property type="entry name" value="ANF_receptor"/>
    <property type="match status" value="1"/>
</dbReference>
<dbReference type="FunFam" id="3.40.190.10:FF:000195">
    <property type="entry name" value="Glutamate receptor 2.7"/>
    <property type="match status" value="1"/>
</dbReference>
<protein>
    <recommendedName>
        <fullName evidence="18">Ionotropic glutamate receptor C-terminal domain-containing protein</fullName>
    </recommendedName>
</protein>
<evidence type="ECO:0000256" key="4">
    <source>
        <dbReference type="ARBA" id="ARBA00022448"/>
    </source>
</evidence>
<feature type="domain" description="Ionotropic glutamate receptor C-terminal" evidence="18">
    <location>
        <begin position="451"/>
        <end position="802"/>
    </location>
</feature>
<dbReference type="InterPro" id="IPR017103">
    <property type="entry name" value="Iontropic_Glu_rcpt_pln"/>
</dbReference>